<dbReference type="GeneTree" id="ENSGT00940000168369"/>
<keyword evidence="2" id="KW-1185">Reference proteome</keyword>
<dbReference type="Pfam" id="PF15194">
    <property type="entry name" value="TMEM191C"/>
    <property type="match status" value="1"/>
</dbReference>
<dbReference type="PANTHER" id="PTHR38498:SF1">
    <property type="entry name" value="TRANSMEMBRANE PROTEIN 191B-RELATED"/>
    <property type="match status" value="1"/>
</dbReference>
<dbReference type="InterPro" id="IPR028186">
    <property type="entry name" value="TMEM191B/C"/>
</dbReference>
<reference evidence="1" key="2">
    <citation type="submission" date="2025-09" db="UniProtKB">
        <authorList>
            <consortium name="Ensembl"/>
        </authorList>
    </citation>
    <scope>IDENTIFICATION</scope>
</reference>
<evidence type="ECO:0000313" key="2">
    <source>
        <dbReference type="Proteomes" id="UP000694398"/>
    </source>
</evidence>
<accession>A0A8C2W4G6</accession>
<reference evidence="1" key="1">
    <citation type="submission" date="2025-08" db="UniProtKB">
        <authorList>
            <consortium name="Ensembl"/>
        </authorList>
    </citation>
    <scope>IDENTIFICATION</scope>
</reference>
<dbReference type="PANTHER" id="PTHR38498">
    <property type="entry name" value="TRANSMEMBRANE PROTEIN 191B-RELATED"/>
    <property type="match status" value="1"/>
</dbReference>
<dbReference type="Proteomes" id="UP000694398">
    <property type="component" value="Unassembled WGS sequence"/>
</dbReference>
<protein>
    <submittedName>
        <fullName evidence="1">Uncharacterized protein</fullName>
    </submittedName>
</protein>
<sequence>EKRLFGGAGSGRLPRALGALETLVLRPLGFLVLPLLYLVKPHLIHLGLARLHSDATFCRMRNTRSPLLELRALPT</sequence>
<dbReference type="AlphaFoldDB" id="A0A8C2W4G6"/>
<proteinExistence type="predicted"/>
<dbReference type="OMA" id="ACEMGRF"/>
<name>A0A8C2W4G6_CHILA</name>
<organism evidence="1 2">
    <name type="scientific">Chinchilla lanigera</name>
    <name type="common">Long-tailed chinchilla</name>
    <name type="synonym">Chinchilla villidera</name>
    <dbReference type="NCBI Taxonomy" id="34839"/>
    <lineage>
        <taxon>Eukaryota</taxon>
        <taxon>Metazoa</taxon>
        <taxon>Chordata</taxon>
        <taxon>Craniata</taxon>
        <taxon>Vertebrata</taxon>
        <taxon>Euteleostomi</taxon>
        <taxon>Mammalia</taxon>
        <taxon>Eutheria</taxon>
        <taxon>Euarchontoglires</taxon>
        <taxon>Glires</taxon>
        <taxon>Rodentia</taxon>
        <taxon>Hystricomorpha</taxon>
        <taxon>Chinchillidae</taxon>
        <taxon>Chinchilla</taxon>
    </lineage>
</organism>
<evidence type="ECO:0000313" key="1">
    <source>
        <dbReference type="Ensembl" id="ENSCLAP00000023063.1"/>
    </source>
</evidence>
<dbReference type="Ensembl" id="ENSCLAT00000023281.1">
    <property type="protein sequence ID" value="ENSCLAP00000023063.1"/>
    <property type="gene ID" value="ENSCLAG00000015833.1"/>
</dbReference>